<dbReference type="Proteomes" id="UP000789342">
    <property type="component" value="Unassembled WGS sequence"/>
</dbReference>
<protein>
    <submittedName>
        <fullName evidence="1">4976_t:CDS:1</fullName>
    </submittedName>
</protein>
<dbReference type="EMBL" id="CAJVPV010053637">
    <property type="protein sequence ID" value="CAG8782199.1"/>
    <property type="molecule type" value="Genomic_DNA"/>
</dbReference>
<gene>
    <name evidence="1" type="ORF">AMORRO_LOCUS17420</name>
</gene>
<accession>A0A9N9JJW9</accession>
<keyword evidence="2" id="KW-1185">Reference proteome</keyword>
<feature type="non-terminal residue" evidence="1">
    <location>
        <position position="95"/>
    </location>
</feature>
<reference evidence="1" key="1">
    <citation type="submission" date="2021-06" db="EMBL/GenBank/DDBJ databases">
        <authorList>
            <person name="Kallberg Y."/>
            <person name="Tangrot J."/>
            <person name="Rosling A."/>
        </authorList>
    </citation>
    <scope>NUCLEOTIDE SEQUENCE</scope>
    <source>
        <strain evidence="1">CL551</strain>
    </source>
</reference>
<name>A0A9N9JJW9_9GLOM</name>
<feature type="non-terminal residue" evidence="1">
    <location>
        <position position="1"/>
    </location>
</feature>
<sequence length="95" mass="10784">LVLRQKSILPVRYHLFLHSGSFDGREGVFEKVARTDADEISPQFTGDDLSFYFTPRSRTAFAYQICLPPRPIYDTLFGVYSISLLEALPHSSDAQ</sequence>
<proteinExistence type="predicted"/>
<organism evidence="1 2">
    <name type="scientific">Acaulospora morrowiae</name>
    <dbReference type="NCBI Taxonomy" id="94023"/>
    <lineage>
        <taxon>Eukaryota</taxon>
        <taxon>Fungi</taxon>
        <taxon>Fungi incertae sedis</taxon>
        <taxon>Mucoromycota</taxon>
        <taxon>Glomeromycotina</taxon>
        <taxon>Glomeromycetes</taxon>
        <taxon>Diversisporales</taxon>
        <taxon>Acaulosporaceae</taxon>
        <taxon>Acaulospora</taxon>
    </lineage>
</organism>
<evidence type="ECO:0000313" key="2">
    <source>
        <dbReference type="Proteomes" id="UP000789342"/>
    </source>
</evidence>
<evidence type="ECO:0000313" key="1">
    <source>
        <dbReference type="EMBL" id="CAG8782199.1"/>
    </source>
</evidence>
<comment type="caution">
    <text evidence="1">The sequence shown here is derived from an EMBL/GenBank/DDBJ whole genome shotgun (WGS) entry which is preliminary data.</text>
</comment>
<dbReference type="AlphaFoldDB" id="A0A9N9JJW9"/>